<keyword evidence="6 11" id="KW-0547">Nucleotide-binding</keyword>
<dbReference type="InterPro" id="IPR018094">
    <property type="entry name" value="Thymidylate_kinase"/>
</dbReference>
<feature type="binding site" evidence="11">
    <location>
        <begin position="12"/>
        <end position="19"/>
    </location>
    <ligand>
        <name>ATP</name>
        <dbReference type="ChEBI" id="CHEBI:30616"/>
    </ligand>
</feature>
<evidence type="ECO:0000256" key="2">
    <source>
        <dbReference type="ARBA" id="ARBA00012980"/>
    </source>
</evidence>
<dbReference type="InterPro" id="IPR039430">
    <property type="entry name" value="Thymidylate_kin-like_dom"/>
</dbReference>
<evidence type="ECO:0000256" key="9">
    <source>
        <dbReference type="ARBA" id="ARBA00029962"/>
    </source>
</evidence>
<organism evidence="13 14">
    <name type="scientific">Halomonas cibimaris</name>
    <dbReference type="NCBI Taxonomy" id="657012"/>
    <lineage>
        <taxon>Bacteria</taxon>
        <taxon>Pseudomonadati</taxon>
        <taxon>Pseudomonadota</taxon>
        <taxon>Gammaproteobacteria</taxon>
        <taxon>Oceanospirillales</taxon>
        <taxon>Halomonadaceae</taxon>
        <taxon>Halomonas</taxon>
    </lineage>
</organism>
<keyword evidence="14" id="KW-1185">Reference proteome</keyword>
<reference evidence="14" key="1">
    <citation type="journal article" date="2019" name="Int. J. Syst. Evol. Microbiol.">
        <title>The Global Catalogue of Microorganisms (GCM) 10K type strain sequencing project: providing services to taxonomists for standard genome sequencing and annotation.</title>
        <authorList>
            <consortium name="The Broad Institute Genomics Platform"/>
            <consortium name="The Broad Institute Genome Sequencing Center for Infectious Disease"/>
            <person name="Wu L."/>
            <person name="Ma J."/>
        </authorList>
    </citation>
    <scope>NUCLEOTIDE SEQUENCE [LARGE SCALE GENOMIC DNA]</scope>
    <source>
        <strain evidence="14">JCM 16914</strain>
    </source>
</reference>
<evidence type="ECO:0000256" key="7">
    <source>
        <dbReference type="ARBA" id="ARBA00022777"/>
    </source>
</evidence>
<sequence>MTQRGRLITLEGGEGVGKSTNMAFVTAWLEARGVEVVRTREPGGTPRGEAMRELLLDPGFDQPLAPDAELLLMFAARAQHLAEKIRPALARGAWVVCDRFTDATYAYQGGGRGLDAERIGVLERFVQQGTAPDLTLLLDMPVDAASRRVSQRAKAGGGERDRFERERDAFFIAVRDAYRQRAAAEPARFAVIDAAKPLATVQRQLAAVLDQRTAAWR</sequence>
<evidence type="ECO:0000256" key="1">
    <source>
        <dbReference type="ARBA" id="ARBA00009776"/>
    </source>
</evidence>
<dbReference type="PANTHER" id="PTHR10344:SF4">
    <property type="entry name" value="UMP-CMP KINASE 2, MITOCHONDRIAL"/>
    <property type="match status" value="1"/>
</dbReference>
<comment type="function">
    <text evidence="11">Phosphorylation of dTMP to form dTDP in both de novo and salvage pathways of dTTP synthesis.</text>
</comment>
<dbReference type="HAMAP" id="MF_00165">
    <property type="entry name" value="Thymidylate_kinase"/>
    <property type="match status" value="1"/>
</dbReference>
<proteinExistence type="inferred from homology"/>
<keyword evidence="4 11" id="KW-0808">Transferase</keyword>
<evidence type="ECO:0000256" key="4">
    <source>
        <dbReference type="ARBA" id="ARBA00022679"/>
    </source>
</evidence>
<feature type="domain" description="Thymidylate kinase-like" evidence="12">
    <location>
        <begin position="10"/>
        <end position="204"/>
    </location>
</feature>
<dbReference type="PANTHER" id="PTHR10344">
    <property type="entry name" value="THYMIDYLATE KINASE"/>
    <property type="match status" value="1"/>
</dbReference>
<evidence type="ECO:0000256" key="8">
    <source>
        <dbReference type="ARBA" id="ARBA00022840"/>
    </source>
</evidence>
<comment type="similarity">
    <text evidence="1 11">Belongs to the thymidylate kinase family.</text>
</comment>
<dbReference type="Pfam" id="PF02223">
    <property type="entry name" value="Thymidylate_kin"/>
    <property type="match status" value="1"/>
</dbReference>
<keyword evidence="5 11" id="KW-0545">Nucleotide biosynthesis</keyword>
<dbReference type="RefSeq" id="WP_344703861.1">
    <property type="nucleotide sequence ID" value="NZ_BAAAZT010000068.1"/>
</dbReference>
<evidence type="ECO:0000313" key="14">
    <source>
        <dbReference type="Proteomes" id="UP001500133"/>
    </source>
</evidence>
<dbReference type="CDD" id="cd01672">
    <property type="entry name" value="TMPK"/>
    <property type="match status" value="1"/>
</dbReference>
<dbReference type="Gene3D" id="3.40.50.300">
    <property type="entry name" value="P-loop containing nucleotide triphosphate hydrolases"/>
    <property type="match status" value="1"/>
</dbReference>
<keyword evidence="8 11" id="KW-0067">ATP-binding</keyword>
<evidence type="ECO:0000256" key="6">
    <source>
        <dbReference type="ARBA" id="ARBA00022741"/>
    </source>
</evidence>
<dbReference type="EMBL" id="BAAAZT010000068">
    <property type="protein sequence ID" value="GAA3905505.1"/>
    <property type="molecule type" value="Genomic_DNA"/>
</dbReference>
<dbReference type="EC" id="2.7.4.9" evidence="2 11"/>
<name>A0ABP7LNL6_9GAMM</name>
<dbReference type="GO" id="GO:0016301">
    <property type="term" value="F:kinase activity"/>
    <property type="evidence" value="ECO:0007669"/>
    <property type="project" value="UniProtKB-KW"/>
</dbReference>
<evidence type="ECO:0000313" key="13">
    <source>
        <dbReference type="EMBL" id="GAA3905505.1"/>
    </source>
</evidence>
<evidence type="ECO:0000259" key="12">
    <source>
        <dbReference type="Pfam" id="PF02223"/>
    </source>
</evidence>
<dbReference type="InterPro" id="IPR027417">
    <property type="entry name" value="P-loop_NTPase"/>
</dbReference>
<dbReference type="NCBIfam" id="TIGR00041">
    <property type="entry name" value="DTMP_kinase"/>
    <property type="match status" value="1"/>
</dbReference>
<keyword evidence="7 11" id="KW-0418">Kinase</keyword>
<evidence type="ECO:0000256" key="3">
    <source>
        <dbReference type="ARBA" id="ARBA00017144"/>
    </source>
</evidence>
<gene>
    <name evidence="11 13" type="primary">tmk</name>
    <name evidence="13" type="ORF">GCM10022228_14670</name>
</gene>
<comment type="caution">
    <text evidence="13">The sequence shown here is derived from an EMBL/GenBank/DDBJ whole genome shotgun (WGS) entry which is preliminary data.</text>
</comment>
<accession>A0ABP7LNL6</accession>
<evidence type="ECO:0000256" key="10">
    <source>
        <dbReference type="ARBA" id="ARBA00048743"/>
    </source>
</evidence>
<evidence type="ECO:0000256" key="5">
    <source>
        <dbReference type="ARBA" id="ARBA00022727"/>
    </source>
</evidence>
<dbReference type="SUPFAM" id="SSF52540">
    <property type="entry name" value="P-loop containing nucleoside triphosphate hydrolases"/>
    <property type="match status" value="1"/>
</dbReference>
<comment type="catalytic activity">
    <reaction evidence="10 11">
        <text>dTMP + ATP = dTDP + ADP</text>
        <dbReference type="Rhea" id="RHEA:13517"/>
        <dbReference type="ChEBI" id="CHEBI:30616"/>
        <dbReference type="ChEBI" id="CHEBI:58369"/>
        <dbReference type="ChEBI" id="CHEBI:63528"/>
        <dbReference type="ChEBI" id="CHEBI:456216"/>
        <dbReference type="EC" id="2.7.4.9"/>
    </reaction>
</comment>
<protein>
    <recommendedName>
        <fullName evidence="3 11">Thymidylate kinase</fullName>
        <ecNumber evidence="2 11">2.7.4.9</ecNumber>
    </recommendedName>
    <alternativeName>
        <fullName evidence="9 11">dTMP kinase</fullName>
    </alternativeName>
</protein>
<dbReference type="Proteomes" id="UP001500133">
    <property type="component" value="Unassembled WGS sequence"/>
</dbReference>
<evidence type="ECO:0000256" key="11">
    <source>
        <dbReference type="HAMAP-Rule" id="MF_00165"/>
    </source>
</evidence>